<feature type="transmembrane region" description="Helical" evidence="1">
    <location>
        <begin position="48"/>
        <end position="69"/>
    </location>
</feature>
<name>A0A6S5D5V1_AERVE</name>
<dbReference type="EMBL" id="AP022038">
    <property type="protein sequence ID" value="BBR40359.1"/>
    <property type="molecule type" value="Genomic_DNA"/>
</dbReference>
<evidence type="ECO:0000256" key="1">
    <source>
        <dbReference type="SAM" id="Phobius"/>
    </source>
</evidence>
<dbReference type="InterPro" id="IPR007136">
    <property type="entry name" value="DUF347"/>
</dbReference>
<keyword evidence="1" id="KW-0472">Membrane</keyword>
<feature type="transmembrane region" description="Helical" evidence="1">
    <location>
        <begin position="75"/>
        <end position="92"/>
    </location>
</feature>
<keyword evidence="1" id="KW-1133">Transmembrane helix</keyword>
<sequence>MNNMSISERSLFNKVPEVTMTFWIIKMMSTTVGETAADYLIFNMKLGLTITSILMGAILLSTIVIQLRADKYTPWKYWLAVVLVSIFGTLVTDNLTDQVGVPLEVSTSMFTLVLLATFWFWYTQEKTLSIRSIDTPKREIFYWSAILVTFALGTAAGDWVSEGMNIGYMKSTLLFGGLISIVYAVYLIARINVVLTFWIIYVLTRPLGASIGDLLSQPEKNGGLGLGFGVTSTSIIFLVLISALVVHQSSKVSTHITISHRGE</sequence>
<dbReference type="RefSeq" id="WP_182937821.1">
    <property type="nucleotide sequence ID" value="NZ_AP022038.1"/>
</dbReference>
<keyword evidence="1" id="KW-0812">Transmembrane</keyword>
<feature type="transmembrane region" description="Helical" evidence="1">
    <location>
        <begin position="20"/>
        <end position="41"/>
    </location>
</feature>
<feature type="transmembrane region" description="Helical" evidence="1">
    <location>
        <begin position="99"/>
        <end position="120"/>
    </location>
</feature>
<feature type="transmembrane region" description="Helical" evidence="1">
    <location>
        <begin position="223"/>
        <end position="246"/>
    </location>
</feature>
<evidence type="ECO:0000313" key="3">
    <source>
        <dbReference type="Proteomes" id="UP000515442"/>
    </source>
</evidence>
<proteinExistence type="predicted"/>
<reference evidence="2 3" key="1">
    <citation type="submission" date="2019-12" db="EMBL/GenBank/DDBJ databases">
        <title>complete genome sequences of Aeromonas veronii str. WP3-W19-ESBL-03 isolated from wastewater treatment plant effluent.</title>
        <authorList>
            <person name="Sekizuka T."/>
            <person name="Itokawa K."/>
            <person name="Yatsu K."/>
            <person name="Inamine Y."/>
            <person name="Kuroda M."/>
        </authorList>
    </citation>
    <scope>NUCLEOTIDE SEQUENCE [LARGE SCALE GENOMIC DNA]</scope>
    <source>
        <strain evidence="2 3">WP3-W19-ESBL-03</strain>
    </source>
</reference>
<feature type="transmembrane region" description="Helical" evidence="1">
    <location>
        <begin position="140"/>
        <end position="161"/>
    </location>
</feature>
<dbReference type="Pfam" id="PF03988">
    <property type="entry name" value="DUF347"/>
    <property type="match status" value="4"/>
</dbReference>
<protein>
    <submittedName>
        <fullName evidence="2">Membrane protein</fullName>
    </submittedName>
</protein>
<dbReference type="Proteomes" id="UP000515442">
    <property type="component" value="Chromosome"/>
</dbReference>
<feature type="transmembrane region" description="Helical" evidence="1">
    <location>
        <begin position="173"/>
        <end position="203"/>
    </location>
</feature>
<accession>A0A6S5D5V1</accession>
<organism evidence="2 3">
    <name type="scientific">Aeromonas veronii</name>
    <dbReference type="NCBI Taxonomy" id="654"/>
    <lineage>
        <taxon>Bacteria</taxon>
        <taxon>Pseudomonadati</taxon>
        <taxon>Pseudomonadota</taxon>
        <taxon>Gammaproteobacteria</taxon>
        <taxon>Aeromonadales</taxon>
        <taxon>Aeromonadaceae</taxon>
        <taxon>Aeromonas</taxon>
    </lineage>
</organism>
<gene>
    <name evidence="2" type="ORF">WP3W19E03_28840</name>
</gene>
<evidence type="ECO:0000313" key="2">
    <source>
        <dbReference type="EMBL" id="BBR40359.1"/>
    </source>
</evidence>
<dbReference type="AlphaFoldDB" id="A0A6S5D5V1"/>